<dbReference type="InterPro" id="IPR009057">
    <property type="entry name" value="Homeodomain-like_sf"/>
</dbReference>
<dbReference type="Pfam" id="PF18107">
    <property type="entry name" value="HTH_ABP1_N"/>
    <property type="match status" value="1"/>
</dbReference>
<evidence type="ECO:0000259" key="4">
    <source>
        <dbReference type="PROSITE" id="PS51253"/>
    </source>
</evidence>
<feature type="domain" description="HTH CENPB-type" evidence="4">
    <location>
        <begin position="117"/>
        <end position="197"/>
    </location>
</feature>
<dbReference type="EMBL" id="QXGD01005676">
    <property type="protein sequence ID" value="KAE9165339.1"/>
    <property type="molecule type" value="Genomic_DNA"/>
</dbReference>
<comment type="caution">
    <text evidence="6">The sequence shown here is derived from an EMBL/GenBank/DDBJ whole genome shotgun (WGS) entry which is preliminary data.</text>
</comment>
<evidence type="ECO:0000313" key="12">
    <source>
        <dbReference type="Proteomes" id="UP000460718"/>
    </source>
</evidence>
<evidence type="ECO:0000313" key="5">
    <source>
        <dbReference type="EMBL" id="KAE8918351.1"/>
    </source>
</evidence>
<dbReference type="Proteomes" id="UP000429523">
    <property type="component" value="Unassembled WGS sequence"/>
</dbReference>
<sequence>MATGTTVGEQMAARTCRALSWCPVFLTPRRKSVLCCTPAQQHSGAFACHSAGMSASRARHHLTIADKNRLRRHHREHPELTQEQLREWAYAAFGQWVARSTVGHIVRAPEEVCANPQATRFQSGRYPDMEQELYALMAARGAQLGVDIKRLDAPVLSDAELWAQANEILKRTRGSDESVSVAWVHRFKKRHGLHRSQLKRAAATTDDMPAEVLAEMPELTVAEQTLEAAHASAGDKRRAADAAVGAELEGLEHTPEPSKKRPATAVTVATAAATEAIAAATEAIAASTVAAGNRSHFVSSEDILLLTQVLSVKPWAFPYAMDGWQQVVEKLREDGNFRLEKTVGACQARVSLLLGHMKAGNMAALRKSGTEDEFDRKCALIREVSSQMEAHEGPPTAENPSTASAAAAPVAVQDAASSIGVLDLAQEREQMAQRRLALMERKLERELAAQKRHSEEQVSRLEKLHCEQQKIQQEQHAQLLGTIQQQQAMMFDLIK</sequence>
<evidence type="ECO:0000313" key="8">
    <source>
        <dbReference type="EMBL" id="KAE9165339.1"/>
    </source>
</evidence>
<dbReference type="SUPFAM" id="SSF46689">
    <property type="entry name" value="Homeodomain-like"/>
    <property type="match status" value="1"/>
</dbReference>
<reference evidence="6 12" key="1">
    <citation type="submission" date="2018-09" db="EMBL/GenBank/DDBJ databases">
        <title>Genomic investigation of the strawberry pathogen Phytophthora fragariae indicates pathogenicity is determined by transcriptional variation in three key races.</title>
        <authorList>
            <person name="Adams T.M."/>
            <person name="Armitage A.D."/>
            <person name="Sobczyk M.K."/>
            <person name="Bates H.J."/>
            <person name="Dunwell J.M."/>
            <person name="Nellist C.F."/>
            <person name="Harrison R.J."/>
        </authorList>
    </citation>
    <scope>NUCLEOTIDE SEQUENCE [LARGE SCALE GENOMIC DNA]</scope>
    <source>
        <strain evidence="8 10">BC-1</strain>
        <strain evidence="7 11">NOV-71</strain>
        <strain evidence="5 9">NOV-9</strain>
        <strain evidence="6 12">SCRP245</strain>
    </source>
</reference>
<accession>A0A6A3GQX7</accession>
<evidence type="ECO:0000256" key="1">
    <source>
        <dbReference type="ARBA" id="ARBA00023125"/>
    </source>
</evidence>
<dbReference type="Pfam" id="PF03221">
    <property type="entry name" value="HTH_Tnp_Tc5"/>
    <property type="match status" value="1"/>
</dbReference>
<feature type="compositionally biased region" description="Low complexity" evidence="3">
    <location>
        <begin position="394"/>
        <end position="409"/>
    </location>
</feature>
<dbReference type="InterPro" id="IPR006600">
    <property type="entry name" value="HTH_CenpB_DNA-bd_dom"/>
</dbReference>
<dbReference type="PANTHER" id="PTHR37558:SF1">
    <property type="entry name" value="HTH CENPB-TYPE DOMAIN-CONTAINING PROTEIN"/>
    <property type="match status" value="1"/>
</dbReference>
<evidence type="ECO:0000313" key="6">
    <source>
        <dbReference type="EMBL" id="KAE8959417.1"/>
    </source>
</evidence>
<name>A0A6A3GQX7_9STRA</name>
<proteinExistence type="predicted"/>
<keyword evidence="1" id="KW-0238">DNA-binding</keyword>
<dbReference type="Proteomes" id="UP000441208">
    <property type="component" value="Unassembled WGS sequence"/>
</dbReference>
<feature type="region of interest" description="Disordered" evidence="3">
    <location>
        <begin position="387"/>
        <end position="409"/>
    </location>
</feature>
<feature type="coiled-coil region" evidence="2">
    <location>
        <begin position="422"/>
        <end position="464"/>
    </location>
</feature>
<evidence type="ECO:0000256" key="3">
    <source>
        <dbReference type="SAM" id="MobiDB-lite"/>
    </source>
</evidence>
<dbReference type="InterPro" id="IPR041188">
    <property type="entry name" value="HTH_ABP1_N"/>
</dbReference>
<dbReference type="GO" id="GO:0003677">
    <property type="term" value="F:DNA binding"/>
    <property type="evidence" value="ECO:0007669"/>
    <property type="project" value="UniProtKB-KW"/>
</dbReference>
<dbReference type="EMBL" id="QXFZ01005910">
    <property type="protein sequence ID" value="KAE9059796.1"/>
    <property type="molecule type" value="Genomic_DNA"/>
</dbReference>
<protein>
    <recommendedName>
        <fullName evidence="4">HTH CENPB-type domain-containing protein</fullName>
    </recommendedName>
</protein>
<organism evidence="6 12">
    <name type="scientific">Phytophthora fragariae</name>
    <dbReference type="NCBI Taxonomy" id="53985"/>
    <lineage>
        <taxon>Eukaryota</taxon>
        <taxon>Sar</taxon>
        <taxon>Stramenopiles</taxon>
        <taxon>Oomycota</taxon>
        <taxon>Peronosporomycetes</taxon>
        <taxon>Peronosporales</taxon>
        <taxon>Peronosporaceae</taxon>
        <taxon>Phytophthora</taxon>
    </lineage>
</organism>
<evidence type="ECO:0000256" key="2">
    <source>
        <dbReference type="SAM" id="Coils"/>
    </source>
</evidence>
<evidence type="ECO:0000313" key="10">
    <source>
        <dbReference type="Proteomes" id="UP000440367"/>
    </source>
</evidence>
<dbReference type="PANTHER" id="PTHR37558">
    <property type="entry name" value="HTH CENPB-TYPE DOMAIN-CONTAINING PROTEIN"/>
    <property type="match status" value="1"/>
</dbReference>
<dbReference type="EMBL" id="QXGF01005804">
    <property type="protein sequence ID" value="KAE8918351.1"/>
    <property type="molecule type" value="Genomic_DNA"/>
</dbReference>
<dbReference type="Gene3D" id="1.10.10.60">
    <property type="entry name" value="Homeodomain-like"/>
    <property type="match status" value="2"/>
</dbReference>
<dbReference type="PROSITE" id="PS51253">
    <property type="entry name" value="HTH_CENPB"/>
    <property type="match status" value="1"/>
</dbReference>
<evidence type="ECO:0000313" key="11">
    <source>
        <dbReference type="Proteomes" id="UP000441208"/>
    </source>
</evidence>
<dbReference type="EMBL" id="QXFW01006365">
    <property type="protein sequence ID" value="KAE8959417.1"/>
    <property type="molecule type" value="Genomic_DNA"/>
</dbReference>
<dbReference type="Proteomes" id="UP000440367">
    <property type="component" value="Unassembled WGS sequence"/>
</dbReference>
<evidence type="ECO:0000313" key="9">
    <source>
        <dbReference type="Proteomes" id="UP000429523"/>
    </source>
</evidence>
<evidence type="ECO:0000313" key="7">
    <source>
        <dbReference type="EMBL" id="KAE9059796.1"/>
    </source>
</evidence>
<keyword evidence="2" id="KW-0175">Coiled coil</keyword>
<dbReference type="AlphaFoldDB" id="A0A6A3GQX7"/>
<dbReference type="Proteomes" id="UP000460718">
    <property type="component" value="Unassembled WGS sequence"/>
</dbReference>
<feature type="non-terminal residue" evidence="6">
    <location>
        <position position="495"/>
    </location>
</feature>
<gene>
    <name evidence="8" type="ORF">PF002_g31381</name>
    <name evidence="7" type="ORF">PF007_g30831</name>
    <name evidence="5" type="ORF">PF009_g31334</name>
    <name evidence="6" type="ORF">PF011_g30441</name>
</gene>